<keyword evidence="2" id="KW-1185">Reference proteome</keyword>
<dbReference type="Proteomes" id="UP000589818">
    <property type="component" value="Unassembled WGS sequence"/>
</dbReference>
<evidence type="ECO:0000313" key="2">
    <source>
        <dbReference type="Proteomes" id="UP000589818"/>
    </source>
</evidence>
<dbReference type="EMBL" id="JACHVR010000002">
    <property type="protein sequence ID" value="MBB2887645.1"/>
    <property type="molecule type" value="Genomic_DNA"/>
</dbReference>
<gene>
    <name evidence="1" type="ORF">FHR69_003585</name>
</gene>
<organism evidence="1 2">
    <name type="scientific">Pseudomonas umsongensis</name>
    <dbReference type="NCBI Taxonomy" id="198618"/>
    <lineage>
        <taxon>Bacteria</taxon>
        <taxon>Pseudomonadati</taxon>
        <taxon>Pseudomonadota</taxon>
        <taxon>Gammaproteobacteria</taxon>
        <taxon>Pseudomonadales</taxon>
        <taxon>Pseudomonadaceae</taxon>
        <taxon>Pseudomonas</taxon>
    </lineage>
</organism>
<proteinExistence type="predicted"/>
<name>A0ACC5MGL6_9PSED</name>
<evidence type="ECO:0000313" key="1">
    <source>
        <dbReference type="EMBL" id="MBB2887645.1"/>
    </source>
</evidence>
<accession>A0ACC5MGL6</accession>
<reference evidence="1" key="1">
    <citation type="submission" date="2020-08" db="EMBL/GenBank/DDBJ databases">
        <title>Plant associated metagenomes--Microbial community diversity and host control of community assembly across model and emerging plant ecological genomics systems.</title>
        <authorList>
            <person name="Dangl J."/>
        </authorList>
    </citation>
    <scope>NUCLEOTIDE SEQUENCE</scope>
    <source>
        <strain evidence="1">KD5</strain>
    </source>
</reference>
<sequence>MRTIMTKGHNPATTRSTAGSGFAFEDFVAADLLSWFLLNMPIHGISVPGRKLFSQTQAIGWKVDDLLCVGIDANGREYKLALSCKSNVQVTGHGLPADFVSAAWDMWRAEAPFCRDTDRIALVTRGRHVAFDALWHDIKSWCTDGNPTLAFARIDASARHRRVFNSIRTPGTQHGVIPELAETIALIGRLEVHPVDFQLNPSNSMAHAHYRCRMALLSESDTEAKNLWESLVQRAMEARLGNGAIELSELLQLLGGRFALKAHPSISATWSRLMLFTSDHRAGIETALPGGNCLARPSEHLQLSTALASKPGCIVLGDSGVGKSALVKLVLDQDFADTTQIWLGPETLASALSDAERSAMGLDCPLTETFIRSPGNKKILVLDSAERLDSSSLSRLEKLIRELVTQTDDDRPWRIVFIAQTIGFEAQSQPLAITTFWPKVMVQALSNASVQSALANVTPLRWIANDDEILPLLANLRTLGWVIASASSFVEGISGELTSTATIADRLWLRWTGGRAQLQRLMIRLAEREASFERSFAISELDGADASAFDTRSNQVPLIVNARNRIEFQHDLASDWARYQRLKEIADDIPRWALLAPQPLWISSLRLFGQHLLTERDQARHGWDHAFATLTALKHVEATDLLLDALCLDSRLDTHLEARAELFFAQRGALILRLFHRFLHLATNPCVPATFPVSPDLRIYLEADMRMPILGRWIPMARFLSRNVERVSALSAPIVSKICALWLNTTPRIIGETAMPFRDVMARLALETARTDQIESIAHRIVGAHGNDAKHIYSSALAGAADLPEDVAIFALEMAQRRPLVEASQTRVNTLRLTERVRLDAAKKNSPQRPRSIPTSLIFSKIKLPPWPEGPSERINGAFRAAVLHGNALSTLMQVAPAAASEVLLACIIKVPQTKEFGSSMYFEDDLGMEFDLDSTPTIFWKSPFLLYLQIQPDAALAALRQLIDFATQRWAARAPVGAHIPSLSVSLAGGKKQEFRGNHVQFGWSQQNSTSSGQLFSALDALERWLTLKIDAGEDIAPWCQRILDMGTSTALLGVLVNLGKYQPTLFQSVLVPLTEIEALYRWDDSRVESVNFNFAAFNWSRQGETVFNMARNWVLAPHRRKTFRSVLSNLVVADTDLAKRVTDASALWPQPVDPKALIEQQILRVELDPIYRQLIVDETNGEAVSRIVYPIELQQAITAFQKTAAINLEPFTVPYKCEEILAGETPLSNADAAYLANLLPEVGSTLPESHDQRRMMAAASATLMARGIDWLQGQGDVTAKTLHVIHTLITETGSTLDKIEEQNNHSSYGTLRFAAIGALYAAINTKDSGSWDQVLVSVISGRDQSAIGGLMREAARNRVLLGPVWYQLMRLLILAAGLDRLAPDWEDAPAVTVRWNRWLTRLRYQPVFGTNADLTSFNPINIARRVERLLVIRSTRLRPDICEHVGTQGRKRQFTGLNWQILNVGFNWLIDHELVEVNVLVPENHSLIGHLWRFEEWRMVGERDEMEVDVEDFEGGEYDLPSELGYSILRIAPTFILAPLIGEAAPIWRQILGLGPDGHYAINNFIGSWFLTLLREHDPNRFIVEWRAMLDYAVAANWCSGRRWYRGREMYVNLLGFNASRELTHGSVICERLPELLPYYRRWAEEQLSGDEDNIAIFSHFLTTQPGESLRLEGLIWLNSALLQTKRLNRISTGNSIAEAIDTILMQHPNDLISQPASREAMIAIVARLVREQIGAAMGLQKRIGNLR</sequence>
<comment type="caution">
    <text evidence="1">The sequence shown here is derived from an EMBL/GenBank/DDBJ whole genome shotgun (WGS) entry which is preliminary data.</text>
</comment>
<protein>
    <submittedName>
        <fullName evidence="1">Uncharacterized protein</fullName>
    </submittedName>
</protein>